<keyword evidence="9" id="KW-0677">Repeat</keyword>
<comment type="subcellular location">
    <subcellularLocation>
        <location evidence="1">Membrane</location>
        <topology evidence="1">Single-pass type I membrane protein</topology>
    </subcellularLocation>
</comment>
<reference evidence="21 22" key="1">
    <citation type="submission" date="2024-01" db="EMBL/GenBank/DDBJ databases">
        <title>The complete chloroplast genome sequence of Lithospermum erythrorhizon: insights into the phylogenetic relationship among Boraginaceae species and the maternal lineages of purple gromwells.</title>
        <authorList>
            <person name="Okada T."/>
            <person name="Watanabe K."/>
        </authorList>
    </citation>
    <scope>NUCLEOTIDE SEQUENCE [LARGE SCALE GENOMIC DNA]</scope>
</reference>
<keyword evidence="4" id="KW-0597">Phosphoprotein</keyword>
<keyword evidence="14 19" id="KW-0472">Membrane</keyword>
<evidence type="ECO:0000256" key="8">
    <source>
        <dbReference type="ARBA" id="ARBA00022729"/>
    </source>
</evidence>
<dbReference type="PROSITE" id="PS50011">
    <property type="entry name" value="PROTEIN_KINASE_DOM"/>
    <property type="match status" value="1"/>
</dbReference>
<dbReference type="Gene3D" id="3.80.10.10">
    <property type="entry name" value="Ribonuclease Inhibitor"/>
    <property type="match status" value="1"/>
</dbReference>
<feature type="transmembrane region" description="Helical" evidence="19">
    <location>
        <begin position="612"/>
        <end position="634"/>
    </location>
</feature>
<evidence type="ECO:0000256" key="9">
    <source>
        <dbReference type="ARBA" id="ARBA00022737"/>
    </source>
</evidence>
<dbReference type="FunFam" id="2.60.120.430:FF:000004">
    <property type="entry name" value="Putative leucine-rich repeat receptor-like serine/threonine-protein kinase"/>
    <property type="match status" value="1"/>
</dbReference>
<dbReference type="FunFam" id="3.80.10.10:FF:000433">
    <property type="entry name" value="Putative LRR receptor-like serine/threonine-protein kinase isoform A"/>
    <property type="match status" value="1"/>
</dbReference>
<name>A0AAV3Q9H2_LITER</name>
<organism evidence="21 22">
    <name type="scientific">Lithospermum erythrorhizon</name>
    <name type="common">Purple gromwell</name>
    <name type="synonym">Lithospermum officinale var. erythrorhizon</name>
    <dbReference type="NCBI Taxonomy" id="34254"/>
    <lineage>
        <taxon>Eukaryota</taxon>
        <taxon>Viridiplantae</taxon>
        <taxon>Streptophyta</taxon>
        <taxon>Embryophyta</taxon>
        <taxon>Tracheophyta</taxon>
        <taxon>Spermatophyta</taxon>
        <taxon>Magnoliopsida</taxon>
        <taxon>eudicotyledons</taxon>
        <taxon>Gunneridae</taxon>
        <taxon>Pentapetalae</taxon>
        <taxon>asterids</taxon>
        <taxon>lamiids</taxon>
        <taxon>Boraginales</taxon>
        <taxon>Boraginaceae</taxon>
        <taxon>Boraginoideae</taxon>
        <taxon>Lithospermeae</taxon>
        <taxon>Lithospermum</taxon>
    </lineage>
</organism>
<comment type="catalytic activity">
    <reaction evidence="18">
        <text>L-seryl-[protein] + ATP = O-phospho-L-seryl-[protein] + ADP + H(+)</text>
        <dbReference type="Rhea" id="RHEA:17989"/>
        <dbReference type="Rhea" id="RHEA-COMP:9863"/>
        <dbReference type="Rhea" id="RHEA-COMP:11604"/>
        <dbReference type="ChEBI" id="CHEBI:15378"/>
        <dbReference type="ChEBI" id="CHEBI:29999"/>
        <dbReference type="ChEBI" id="CHEBI:30616"/>
        <dbReference type="ChEBI" id="CHEBI:83421"/>
        <dbReference type="ChEBI" id="CHEBI:456216"/>
        <dbReference type="EC" id="2.7.11.1"/>
    </reaction>
</comment>
<dbReference type="GO" id="GO:0016020">
    <property type="term" value="C:membrane"/>
    <property type="evidence" value="ECO:0007669"/>
    <property type="project" value="UniProtKB-SubCell"/>
</dbReference>
<dbReference type="Pfam" id="PF00560">
    <property type="entry name" value="LRR_1"/>
    <property type="match status" value="3"/>
</dbReference>
<keyword evidence="12" id="KW-0067">ATP-binding</keyword>
<keyword evidence="22" id="KW-1185">Reference proteome</keyword>
<keyword evidence="3" id="KW-0723">Serine/threonine-protein kinase</keyword>
<dbReference type="AlphaFoldDB" id="A0AAV3Q9H2"/>
<evidence type="ECO:0000256" key="10">
    <source>
        <dbReference type="ARBA" id="ARBA00022741"/>
    </source>
</evidence>
<dbReference type="InterPro" id="IPR008271">
    <property type="entry name" value="Ser/Thr_kinase_AS"/>
</dbReference>
<keyword evidence="6" id="KW-0808">Transferase</keyword>
<dbReference type="EMBL" id="BAABME010003970">
    <property type="protein sequence ID" value="GAA0160717.1"/>
    <property type="molecule type" value="Genomic_DNA"/>
</dbReference>
<dbReference type="CDD" id="cd14066">
    <property type="entry name" value="STKc_IRAK"/>
    <property type="match status" value="1"/>
</dbReference>
<dbReference type="Gene3D" id="2.60.120.430">
    <property type="entry name" value="Galactose-binding lectin"/>
    <property type="match status" value="1"/>
</dbReference>
<evidence type="ECO:0000256" key="13">
    <source>
        <dbReference type="ARBA" id="ARBA00022989"/>
    </source>
</evidence>
<evidence type="ECO:0000256" key="12">
    <source>
        <dbReference type="ARBA" id="ARBA00022840"/>
    </source>
</evidence>
<evidence type="ECO:0000256" key="11">
    <source>
        <dbReference type="ARBA" id="ARBA00022777"/>
    </source>
</evidence>
<dbReference type="FunFam" id="1.10.510.10:FF:000044">
    <property type="entry name" value="Putative LRR receptor-like serine/threonine-protein kinase"/>
    <property type="match status" value="1"/>
</dbReference>
<dbReference type="InterPro" id="IPR001611">
    <property type="entry name" value="Leu-rich_rpt"/>
</dbReference>
<keyword evidence="5" id="KW-0433">Leucine-rich repeat</keyword>
<sequence length="1002" mass="111604">MDEDEWIELDSGVMVNYETVHLTDGEQLDVVVDILQQVVNTMGTIHWKFNSSTCIVEKVGMTEYKPTRSVGEVRCDCIIDPSGVCHVHVTRIVLKGLSLPGVLPPELVKLPYLNYIDFAYNYLSGTIPKEWASIQFSYISLLGNRLAGEFPLELTNITSLTYLNIEANQFSGTIPSEVRRLIHINQLIISSNQLSGRLPTSLSELTNLTDFRISGNNFSGSIPDYMQNWKQLTRLDMMATGLAGPIPSNISLLDKLTHLRFAEINGPLQGLPDFRNAAGFIHLEIRNCNIVGEVPEYIWTMHDLQTLDLSFNKLVGEIPNGITARNLKYVLLAGNMLTGNVPESMDGDEIDLSYNNLTWQGPDQPGCLQSNKEMNLFRSSSTTNNLRNFVPCKKDFTCPKYVCSLHINCGGNDSYIKENNRNTFFEGDAEVKGSSAIYFIHDGHWGYSSTGAFIMYTDYIRSEPYVASVPSSANLSELYSTARVSPVSLTYFGFCLENGNYTVSLHFAEILFSNDKVYSSLGRRIFDIYIQNKLVWKDFNIAAEAGGGMRPIVKPFNATVVDNTLEIRFYWSAKGTTRLLDKTIGAYGPLISAISVNPSSKSCTYEKKENTVRYIIIGVLAVCLAFSILGTLWWKGCLRGRISKQKVLELEHQIVSFTLKQMKVATNNFDVANKIGEGGFGPVYKGTLSDGTVVAIKQLSSVSGQGSREFINEVSMISCLQHPNLVKLHGCCIEGSQLLLVYEYMENNSLARALFKGKNLDLDWPTRYKICMGIARGLAFLHEEAKLKVVHRDIKATNVLLDEDLNPKISDFGLARLNEGDQTHISTRIAGTLGYMAPEYALWGQLTNKADVYSFGMVALEIVSGQNNRDYMPRDNLTCLLDWAWHLQQNGNFQDLLDQRLGGRVNKEEAQRVVSVALLCTNASPLIRPTMSEVVWMLEGEMEIPEVTPSSNYTEFTRLSALRDFHGGKSIQGLSSSLTLNSTASNTDIGSSSTSDQIHQIL</sequence>
<dbReference type="Gene3D" id="1.10.510.10">
    <property type="entry name" value="Transferase(Phosphotransferase) domain 1"/>
    <property type="match status" value="1"/>
</dbReference>
<dbReference type="FunFam" id="3.30.200.20:FF:000217">
    <property type="entry name" value="probable LRR receptor-like serine/threonine-protein kinase At1g53430"/>
    <property type="match status" value="1"/>
</dbReference>
<keyword evidence="15" id="KW-0675">Receptor</keyword>
<dbReference type="InterPro" id="IPR051824">
    <property type="entry name" value="LRR_Rcpt-Like_S/T_Kinase"/>
</dbReference>
<accession>A0AAV3Q9H2</accession>
<dbReference type="Pfam" id="PF11721">
    <property type="entry name" value="Malectin"/>
    <property type="match status" value="1"/>
</dbReference>
<evidence type="ECO:0000256" key="5">
    <source>
        <dbReference type="ARBA" id="ARBA00022614"/>
    </source>
</evidence>
<gene>
    <name evidence="21" type="ORF">LIER_17209</name>
</gene>
<dbReference type="GO" id="GO:0004674">
    <property type="term" value="F:protein serine/threonine kinase activity"/>
    <property type="evidence" value="ECO:0007669"/>
    <property type="project" value="UniProtKB-KW"/>
</dbReference>
<dbReference type="Gene3D" id="3.30.200.20">
    <property type="entry name" value="Phosphorylase Kinase, domain 1"/>
    <property type="match status" value="1"/>
</dbReference>
<evidence type="ECO:0000313" key="21">
    <source>
        <dbReference type="EMBL" id="GAA0160717.1"/>
    </source>
</evidence>
<evidence type="ECO:0000256" key="16">
    <source>
        <dbReference type="ARBA" id="ARBA00023180"/>
    </source>
</evidence>
<evidence type="ECO:0000256" key="1">
    <source>
        <dbReference type="ARBA" id="ARBA00004479"/>
    </source>
</evidence>
<evidence type="ECO:0000256" key="18">
    <source>
        <dbReference type="ARBA" id="ARBA00048679"/>
    </source>
</evidence>
<evidence type="ECO:0000256" key="4">
    <source>
        <dbReference type="ARBA" id="ARBA00022553"/>
    </source>
</evidence>
<protein>
    <recommendedName>
        <fullName evidence="2">non-specific serine/threonine protein kinase</fullName>
        <ecNumber evidence="2">2.7.11.1</ecNumber>
    </recommendedName>
</protein>
<dbReference type="PROSITE" id="PS00108">
    <property type="entry name" value="PROTEIN_KINASE_ST"/>
    <property type="match status" value="1"/>
</dbReference>
<dbReference type="PANTHER" id="PTHR48006:SF72">
    <property type="entry name" value="LRR RECEPTOR-LIKE SERINE_THREONINE-PROTEIN KINASE RFK1-RELATED"/>
    <property type="match status" value="1"/>
</dbReference>
<comment type="caution">
    <text evidence="21">The sequence shown here is derived from an EMBL/GenBank/DDBJ whole genome shotgun (WGS) entry which is preliminary data.</text>
</comment>
<comment type="catalytic activity">
    <reaction evidence="17">
        <text>L-threonyl-[protein] + ATP = O-phospho-L-threonyl-[protein] + ADP + H(+)</text>
        <dbReference type="Rhea" id="RHEA:46608"/>
        <dbReference type="Rhea" id="RHEA-COMP:11060"/>
        <dbReference type="Rhea" id="RHEA-COMP:11605"/>
        <dbReference type="ChEBI" id="CHEBI:15378"/>
        <dbReference type="ChEBI" id="CHEBI:30013"/>
        <dbReference type="ChEBI" id="CHEBI:30616"/>
        <dbReference type="ChEBI" id="CHEBI:61977"/>
        <dbReference type="ChEBI" id="CHEBI:456216"/>
        <dbReference type="EC" id="2.7.11.1"/>
    </reaction>
</comment>
<proteinExistence type="predicted"/>
<dbReference type="SUPFAM" id="SSF56112">
    <property type="entry name" value="Protein kinase-like (PK-like)"/>
    <property type="match status" value="1"/>
</dbReference>
<evidence type="ECO:0000256" key="6">
    <source>
        <dbReference type="ARBA" id="ARBA00022679"/>
    </source>
</evidence>
<dbReference type="Proteomes" id="UP001454036">
    <property type="component" value="Unassembled WGS sequence"/>
</dbReference>
<dbReference type="SMART" id="SM00220">
    <property type="entry name" value="S_TKc"/>
    <property type="match status" value="1"/>
</dbReference>
<keyword evidence="10" id="KW-0547">Nucleotide-binding</keyword>
<evidence type="ECO:0000256" key="7">
    <source>
        <dbReference type="ARBA" id="ARBA00022692"/>
    </source>
</evidence>
<evidence type="ECO:0000256" key="15">
    <source>
        <dbReference type="ARBA" id="ARBA00023170"/>
    </source>
</evidence>
<keyword evidence="16" id="KW-0325">Glycoprotein</keyword>
<keyword evidence="7 19" id="KW-0812">Transmembrane</keyword>
<dbReference type="InterPro" id="IPR000719">
    <property type="entry name" value="Prot_kinase_dom"/>
</dbReference>
<dbReference type="EC" id="2.7.11.1" evidence="2"/>
<dbReference type="GO" id="GO:0005524">
    <property type="term" value="F:ATP binding"/>
    <property type="evidence" value="ECO:0007669"/>
    <property type="project" value="UniProtKB-KW"/>
</dbReference>
<keyword evidence="11" id="KW-0418">Kinase</keyword>
<feature type="domain" description="Protein kinase" evidence="20">
    <location>
        <begin position="669"/>
        <end position="944"/>
    </location>
</feature>
<keyword evidence="8" id="KW-0732">Signal</keyword>
<keyword evidence="13 19" id="KW-1133">Transmembrane helix</keyword>
<dbReference type="PANTHER" id="PTHR48006">
    <property type="entry name" value="LEUCINE-RICH REPEAT-CONTAINING PROTEIN DDB_G0281931-RELATED"/>
    <property type="match status" value="1"/>
</dbReference>
<dbReference type="Pfam" id="PF07714">
    <property type="entry name" value="PK_Tyr_Ser-Thr"/>
    <property type="match status" value="1"/>
</dbReference>
<dbReference type="InterPro" id="IPR021720">
    <property type="entry name" value="Malectin_dom"/>
</dbReference>
<dbReference type="InterPro" id="IPR032675">
    <property type="entry name" value="LRR_dom_sf"/>
</dbReference>
<evidence type="ECO:0000256" key="17">
    <source>
        <dbReference type="ARBA" id="ARBA00047899"/>
    </source>
</evidence>
<evidence type="ECO:0000256" key="3">
    <source>
        <dbReference type="ARBA" id="ARBA00022527"/>
    </source>
</evidence>
<evidence type="ECO:0000256" key="2">
    <source>
        <dbReference type="ARBA" id="ARBA00012513"/>
    </source>
</evidence>
<dbReference type="FunFam" id="3.80.10.10:FF:000452">
    <property type="entry name" value="Probable LRR receptor-like serine/threonine-protein kinase RFK1"/>
    <property type="match status" value="1"/>
</dbReference>
<dbReference type="InterPro" id="IPR011009">
    <property type="entry name" value="Kinase-like_dom_sf"/>
</dbReference>
<dbReference type="SUPFAM" id="SSF52058">
    <property type="entry name" value="L domain-like"/>
    <property type="match status" value="1"/>
</dbReference>
<dbReference type="InterPro" id="IPR001245">
    <property type="entry name" value="Ser-Thr/Tyr_kinase_cat_dom"/>
</dbReference>
<evidence type="ECO:0000256" key="19">
    <source>
        <dbReference type="SAM" id="Phobius"/>
    </source>
</evidence>
<evidence type="ECO:0000313" key="22">
    <source>
        <dbReference type="Proteomes" id="UP001454036"/>
    </source>
</evidence>
<evidence type="ECO:0000256" key="14">
    <source>
        <dbReference type="ARBA" id="ARBA00023136"/>
    </source>
</evidence>
<evidence type="ECO:0000259" key="20">
    <source>
        <dbReference type="PROSITE" id="PS50011"/>
    </source>
</evidence>